<evidence type="ECO:0000256" key="3">
    <source>
        <dbReference type="ARBA" id="ARBA00022502"/>
    </source>
</evidence>
<reference evidence="11 12" key="1">
    <citation type="submission" date="2020-01" db="EMBL/GenBank/DDBJ databases">
        <title>Kibdelosporangium persica a novel Actinomycetes from a hot desert in Iran.</title>
        <authorList>
            <person name="Safaei N."/>
            <person name="Zaburannyi N."/>
            <person name="Mueller R."/>
            <person name="Wink J."/>
        </authorList>
    </citation>
    <scope>NUCLEOTIDE SEQUENCE [LARGE SCALE GENOMIC DNA]</scope>
    <source>
        <strain evidence="11 12">4NS15</strain>
    </source>
</reference>
<keyword evidence="4 11" id="KW-0328">Glycosyltransferase</keyword>
<feature type="transmembrane region" description="Helical" evidence="10">
    <location>
        <begin position="307"/>
        <end position="324"/>
    </location>
</feature>
<gene>
    <name evidence="11" type="ORF">GC106_32660</name>
</gene>
<dbReference type="Proteomes" id="UP000763557">
    <property type="component" value="Unassembled WGS sequence"/>
</dbReference>
<dbReference type="EMBL" id="JAAATY010000008">
    <property type="protein sequence ID" value="NRN66048.1"/>
    <property type="molecule type" value="Genomic_DNA"/>
</dbReference>
<dbReference type="PANTHER" id="PTHR12468">
    <property type="entry name" value="GPI MANNOSYLTRANSFERASE 2"/>
    <property type="match status" value="1"/>
</dbReference>
<dbReference type="GO" id="GO:0016757">
    <property type="term" value="F:glycosyltransferase activity"/>
    <property type="evidence" value="ECO:0007669"/>
    <property type="project" value="UniProtKB-KW"/>
</dbReference>
<dbReference type="InterPro" id="IPR007315">
    <property type="entry name" value="PIG-V/Gpi18"/>
</dbReference>
<evidence type="ECO:0000256" key="9">
    <source>
        <dbReference type="ARBA" id="ARBA00023136"/>
    </source>
</evidence>
<feature type="transmembrane region" description="Helical" evidence="10">
    <location>
        <begin position="355"/>
        <end position="371"/>
    </location>
</feature>
<keyword evidence="3" id="KW-0337">GPI-anchor biosynthesis</keyword>
<feature type="transmembrane region" description="Helical" evidence="10">
    <location>
        <begin position="378"/>
        <end position="398"/>
    </location>
</feature>
<evidence type="ECO:0000313" key="11">
    <source>
        <dbReference type="EMBL" id="NRN66048.1"/>
    </source>
</evidence>
<keyword evidence="6 10" id="KW-0812">Transmembrane</keyword>
<sequence>MAYTTWEGRLALQNVSHHAHTDGKGMNMVLTALRTRPYLQAVGVFLLVRLTGLVVLAILAGNRERDLFDVLKSWDGDWYLAIADNGYGNVPERFVDAAGQRTPATPLAFFPLYPMLIRVLTPITGSDSLTAALLVSLIAGCAAAAGIFRIAQIVDPRPKTGLLLVALWGGAPMAITLSMAYTEALFTALAAWALVGVLERNWTVAGLCTAAAGLVRPSASVLVGTVALAAIVSVFREGKSWQAWVCAVLSPIGLFGWWGYVAKQTGSLTGWFDIQRQGWFSYFDGGMQTVKFFGDILDTGNSVMETVTMLMVLGAVVLTFLILFSRIPWPLWLYGGGTVFMVLVTAGITYSKARFLIPAFPLLIPVAQGLANRKRHTMLAATAGFVLFGSWFSAYSLTGWTLAI</sequence>
<evidence type="ECO:0000256" key="4">
    <source>
        <dbReference type="ARBA" id="ARBA00022676"/>
    </source>
</evidence>
<organism evidence="11 12">
    <name type="scientific">Kibdelosporangium persicum</name>
    <dbReference type="NCBI Taxonomy" id="2698649"/>
    <lineage>
        <taxon>Bacteria</taxon>
        <taxon>Bacillati</taxon>
        <taxon>Actinomycetota</taxon>
        <taxon>Actinomycetes</taxon>
        <taxon>Pseudonocardiales</taxon>
        <taxon>Pseudonocardiaceae</taxon>
        <taxon>Kibdelosporangium</taxon>
    </lineage>
</organism>
<evidence type="ECO:0000256" key="5">
    <source>
        <dbReference type="ARBA" id="ARBA00022679"/>
    </source>
</evidence>
<evidence type="ECO:0000256" key="1">
    <source>
        <dbReference type="ARBA" id="ARBA00004477"/>
    </source>
</evidence>
<evidence type="ECO:0000256" key="8">
    <source>
        <dbReference type="ARBA" id="ARBA00022989"/>
    </source>
</evidence>
<evidence type="ECO:0000256" key="10">
    <source>
        <dbReference type="SAM" id="Phobius"/>
    </source>
</evidence>
<feature type="transmembrane region" description="Helical" evidence="10">
    <location>
        <begin position="38"/>
        <end position="60"/>
    </location>
</feature>
<proteinExistence type="predicted"/>
<feature type="transmembrane region" description="Helical" evidence="10">
    <location>
        <begin position="331"/>
        <end position="349"/>
    </location>
</feature>
<evidence type="ECO:0000256" key="2">
    <source>
        <dbReference type="ARBA" id="ARBA00004687"/>
    </source>
</evidence>
<dbReference type="PANTHER" id="PTHR12468:SF2">
    <property type="entry name" value="GPI MANNOSYLTRANSFERASE 2"/>
    <property type="match status" value="1"/>
</dbReference>
<protein>
    <submittedName>
        <fullName evidence="11">Dolichyl-phosphate-mannose-protein mannosyltransferase</fullName>
    </submittedName>
</protein>
<feature type="transmembrane region" description="Helical" evidence="10">
    <location>
        <begin position="129"/>
        <end position="150"/>
    </location>
</feature>
<keyword evidence="7" id="KW-0256">Endoplasmic reticulum</keyword>
<comment type="caution">
    <text evidence="11">The sequence shown here is derived from an EMBL/GenBank/DDBJ whole genome shotgun (WGS) entry which is preliminary data.</text>
</comment>
<keyword evidence="8 10" id="KW-1133">Transmembrane helix</keyword>
<feature type="transmembrane region" description="Helical" evidence="10">
    <location>
        <begin position="241"/>
        <end position="260"/>
    </location>
</feature>
<keyword evidence="12" id="KW-1185">Reference proteome</keyword>
<accession>A0ABX2F4C6</accession>
<keyword evidence="5" id="KW-0808">Transferase</keyword>
<evidence type="ECO:0000313" key="12">
    <source>
        <dbReference type="Proteomes" id="UP000763557"/>
    </source>
</evidence>
<keyword evidence="9 10" id="KW-0472">Membrane</keyword>
<name>A0ABX2F4C6_9PSEU</name>
<feature type="transmembrane region" description="Helical" evidence="10">
    <location>
        <begin position="162"/>
        <end position="195"/>
    </location>
</feature>
<comment type="pathway">
    <text evidence="2">Glycolipid biosynthesis; glycosylphosphatidylinositol-anchor biosynthesis.</text>
</comment>
<evidence type="ECO:0000256" key="6">
    <source>
        <dbReference type="ARBA" id="ARBA00022692"/>
    </source>
</evidence>
<comment type="subcellular location">
    <subcellularLocation>
        <location evidence="1">Endoplasmic reticulum membrane</location>
        <topology evidence="1">Multi-pass membrane protein</topology>
    </subcellularLocation>
</comment>
<evidence type="ECO:0000256" key="7">
    <source>
        <dbReference type="ARBA" id="ARBA00022824"/>
    </source>
</evidence>
<feature type="transmembrane region" description="Helical" evidence="10">
    <location>
        <begin position="215"/>
        <end position="234"/>
    </location>
</feature>